<protein>
    <recommendedName>
        <fullName evidence="3">Peptidase inhibitor family I36</fullName>
    </recommendedName>
</protein>
<dbReference type="Pfam" id="PF03995">
    <property type="entry name" value="Inhibitor_I36"/>
    <property type="match status" value="1"/>
</dbReference>
<dbReference type="Proteomes" id="UP000266906">
    <property type="component" value="Unassembled WGS sequence"/>
</dbReference>
<organism evidence="1 2">
    <name type="scientific">Kitasatospora cineracea</name>
    <dbReference type="NCBI Taxonomy" id="88074"/>
    <lineage>
        <taxon>Bacteria</taxon>
        <taxon>Bacillati</taxon>
        <taxon>Actinomycetota</taxon>
        <taxon>Actinomycetes</taxon>
        <taxon>Kitasatosporales</taxon>
        <taxon>Streptomycetaceae</taxon>
        <taxon>Kitasatospora</taxon>
    </lineage>
</organism>
<evidence type="ECO:0000313" key="2">
    <source>
        <dbReference type="Proteomes" id="UP000266906"/>
    </source>
</evidence>
<evidence type="ECO:0008006" key="3">
    <source>
        <dbReference type="Google" id="ProtNLM"/>
    </source>
</evidence>
<accession>A0A3N4RYB7</accession>
<sequence length="101" mass="10799">MKSIRHCTVSLPLTADFGAGIPLVTAPDALAASGDCASTDVCLFDNENYTGFMFARDAYWDQQVTTGGSECMNSSSRNSYVGWYDNDEASSIQVYTDAGAC</sequence>
<gene>
    <name evidence="1" type="ORF">EDD38_1757</name>
</gene>
<evidence type="ECO:0000313" key="1">
    <source>
        <dbReference type="EMBL" id="RPE33467.1"/>
    </source>
</evidence>
<proteinExistence type="predicted"/>
<dbReference type="EMBL" id="RKQG01000001">
    <property type="protein sequence ID" value="RPE33467.1"/>
    <property type="molecule type" value="Genomic_DNA"/>
</dbReference>
<dbReference type="AlphaFoldDB" id="A0A3N4RYB7"/>
<keyword evidence="2" id="KW-1185">Reference proteome</keyword>
<name>A0A3N4RYB7_9ACTN</name>
<reference evidence="1 2" key="1">
    <citation type="submission" date="2018-11" db="EMBL/GenBank/DDBJ databases">
        <title>Sequencing the genomes of 1000 actinobacteria strains.</title>
        <authorList>
            <person name="Klenk H.-P."/>
        </authorList>
    </citation>
    <scope>NUCLEOTIDE SEQUENCE [LARGE SCALE GENOMIC DNA]</scope>
    <source>
        <strain evidence="1 2">DSM 44781</strain>
    </source>
</reference>
<comment type="caution">
    <text evidence="1">The sequence shown here is derived from an EMBL/GenBank/DDBJ whole genome shotgun (WGS) entry which is preliminary data.</text>
</comment>